<dbReference type="eggNOG" id="KOG0751">
    <property type="taxonomic scope" value="Eukaryota"/>
</dbReference>
<keyword evidence="9" id="KW-0131">Cell cycle</keyword>
<dbReference type="GO" id="GO:0016887">
    <property type="term" value="F:ATP hydrolysis activity"/>
    <property type="evidence" value="ECO:0007669"/>
    <property type="project" value="InterPro"/>
</dbReference>
<evidence type="ECO:0000256" key="12">
    <source>
        <dbReference type="SAM" id="MobiDB-lite"/>
    </source>
</evidence>
<sequence length="1872" mass="207809">MTTVNWTPPTQASPVTYQRSMLALSAPTAASGSPSSGGGGLSQGTQKALKVVLAGVAGLIGVGITYPLDMAKTRLQAQLRGQASASGRPHYRGMLHCIWTVAKTEGRTGVYRGLSVNLMGVFPEKAVKLSVNDFARTYLADEHGNVSTLSGCFAGALAGLCQSPITNPMELVKVQRMTAMAAKKTGGGTGQVETLSQMLKRLGFRGVYTGYTSTIMRDIPFSILFFWSYGALNDSWARPYPGAEPDTRKSFVAGLFCGCVAAVLSTPMDVIKTNLQLKDTEHKSIRAVARNVYANYGLGGFFNGASLAVTGTKGQAQISYCHSDSDHNHLIGVSMRCSQTVSHLKRILRMETPGRPRTQAASAVPPRSGTSADGPSFNFQPHVQVGAFEVPLGDDTSPLVNRFMESFSSAVNAFARDVVSPENPASATENPRWHTYGENDYPTAGYDSEEDDDGPPGRLVTEMLHASVAMDTDTPAFRASAIAARARVVGTLSQQLRTQLGLLAEDLSLAREGDEDLSPFLPNLDVERTLRGVNAANSELESLESVRSLNLRPLHRPWPPPTSPHHLFVMNALVAGCGCYKARPAEYTSTHSARTHSGMYLLLSKSFVTALTHLMPRHSFGNRVQLDVERMRLCRKIVQSREEVSHLLAELGRIEEEYQHTLVERVRLSQVADSAPESYEMSLERRFETENERSLHLRNVYAALVPEEAPPALLETFGPLGGRPTTGRSGAALRLATQLFESAVAAEDQAERLPHPLGAFQTQHRRTLCTPLVHIAHAYPVRRLAAQSFGYDNDGDVAYNVGIIASAMFLGRTIASYPTNPYFLPSLICTVLCGAAFVPSYLYLPETLPKGLHAPGASHGSDEEDVEAATAPLMPAQSEVVDKIKSGTWPSSDAASERPLSARELLKQREVVLLILLYGVYAIAAIGMEEIHSVFCATSVELGGLGWDTTTIGTSLGLIGVILMFMQTMVFPQLEKRLKLVKTTAVGCALATFFILWYPPLNTLATNARALPLGVDPRPSDELLSEEGKHVDGTLYLATAVVAVAYRVFGGCVFCGITLLFNNSVHAVNRYDPSSLVSRKDYQTESTKRTARSCNTPAVFCFLREPRDTCWDCNRQERRRWRQGRGDCIHCAWTKQSSSIGRALVTIKGFKSYRDQTFVEPFSPHHNVIVGRNGSGKSNFFFAIRFVLSDMFSSMRAPERRALLHEGAGRAVVDAYVEIVFDNSDGRIPIDKEEVVLRRNFGLKKDEYYLNNSRSTKNEVCLLSRLVAFGIERRHLALTVSMPLRQVVNLLESANFSRSNPYYIVQQGKINDLATASDSARLDLLKEVAGTNVYDERRKESLKILEDANNKRDRIEEVLKDIDTRLEELESEQSELKAYQQLDTDKRAIEYAIYSKELRDTNDQLAALEQHREELSSHLRSEDGNATDLQEELTTREQQLEENKQELADLQTDRTTIETERAQLLRTVAGLQVDVEELQSSASMEKGRYGEIAKDMQHLRSEIQRVEGQLAELAGPYEEVTAQREQHEKLLAINEQKRDALLAKQSRHAQYQTKEDRDAFLREELASVTKAKQGKQENRLELQKDIERHLRTVTELGLRVVRDLTERMQVAGVYGPVIDLINVDEDVATQLLQEMNRLKLPGRVTFLPLSKLRPKQFTYPETSDAVPLLSRVQADERFSAALQHIFGRTLVCRDLSVASSFSKEGTFDAITLQGDRVSRKGAFTGGFVKTKASKLRLQAEIHESRDELERLTRRQDELKDAEAKVEQQTTLLLTEMHKAENELKQFRTNVHHLQGDVDQMTRSIEENKRQADIKRKHHEVADMIEQTREQLHVCIQQQSGTVPLPVSKKHEICNATDIAADQLSPPRAVYME</sequence>
<dbReference type="eggNOG" id="KOG0964">
    <property type="taxonomic scope" value="Eukaryota"/>
</dbReference>
<dbReference type="GO" id="GO:0005524">
    <property type="term" value="F:ATP binding"/>
    <property type="evidence" value="ECO:0007669"/>
    <property type="project" value="InterPro"/>
</dbReference>
<dbReference type="KEGG" id="mbr:MONBRDRAFT_8368"/>
<evidence type="ECO:0000256" key="4">
    <source>
        <dbReference type="ARBA" id="ARBA00022692"/>
    </source>
</evidence>
<dbReference type="eggNOG" id="KOG2615">
    <property type="taxonomic scope" value="Eukaryota"/>
</dbReference>
<dbReference type="GO" id="GO:0030892">
    <property type="term" value="C:mitotic cohesin complex"/>
    <property type="evidence" value="ECO:0000318"/>
    <property type="project" value="GO_Central"/>
</dbReference>
<evidence type="ECO:0000256" key="9">
    <source>
        <dbReference type="ARBA" id="ARBA00023306"/>
    </source>
</evidence>
<feature type="repeat" description="Solcar" evidence="10">
    <location>
        <begin position="45"/>
        <end position="138"/>
    </location>
</feature>
<feature type="transmembrane region" description="Helical" evidence="13">
    <location>
        <begin position="48"/>
        <end position="68"/>
    </location>
</feature>
<keyword evidence="8" id="KW-0539">Nucleus</keyword>
<feature type="transmembrane region" description="Helical" evidence="13">
    <location>
        <begin position="980"/>
        <end position="998"/>
    </location>
</feature>
<evidence type="ECO:0000313" key="16">
    <source>
        <dbReference type="Proteomes" id="UP000001357"/>
    </source>
</evidence>
<dbReference type="InterPro" id="IPR027417">
    <property type="entry name" value="P-loop_NTPase"/>
</dbReference>
<feature type="transmembrane region" description="Helical" evidence="13">
    <location>
        <begin position="949"/>
        <end position="968"/>
    </location>
</feature>
<evidence type="ECO:0000256" key="10">
    <source>
        <dbReference type="PROSITE-ProRule" id="PRU00282"/>
    </source>
</evidence>
<dbReference type="InParanoid" id="A9UZV5"/>
<comment type="subcellular location">
    <subcellularLocation>
        <location evidence="1">Membrane</location>
        <topology evidence="1">Multi-pass membrane protein</topology>
    </subcellularLocation>
</comment>
<dbReference type="Gene3D" id="3.30.70.1620">
    <property type="match status" value="1"/>
</dbReference>
<evidence type="ECO:0000256" key="11">
    <source>
        <dbReference type="SAM" id="Coils"/>
    </source>
</evidence>
<feature type="coiled-coil region" evidence="11">
    <location>
        <begin position="1734"/>
        <end position="1796"/>
    </location>
</feature>
<dbReference type="Proteomes" id="UP000001357">
    <property type="component" value="Unassembled WGS sequence"/>
</dbReference>
<dbReference type="SMART" id="SM00968">
    <property type="entry name" value="SMC_hinge"/>
    <property type="match status" value="1"/>
</dbReference>
<evidence type="ECO:0000256" key="1">
    <source>
        <dbReference type="ARBA" id="ARBA00004141"/>
    </source>
</evidence>
<name>A9UZV5_MONBE</name>
<dbReference type="InterPro" id="IPR036277">
    <property type="entry name" value="SMC_hinge_sf"/>
</dbReference>
<dbReference type="Gene3D" id="1.20.1250.20">
    <property type="entry name" value="MFS general substrate transporter like domains"/>
    <property type="match status" value="1"/>
</dbReference>
<gene>
    <name evidence="15" type="ORF">MONBRDRAFT_8368</name>
</gene>
<dbReference type="SUPFAM" id="SSF103506">
    <property type="entry name" value="Mitochondrial carrier"/>
    <property type="match status" value="1"/>
</dbReference>
<dbReference type="GO" id="GO:0007064">
    <property type="term" value="P:mitotic sister chromatid cohesion"/>
    <property type="evidence" value="ECO:0000318"/>
    <property type="project" value="GO_Central"/>
</dbReference>
<evidence type="ECO:0000256" key="7">
    <source>
        <dbReference type="ARBA" id="ARBA00023136"/>
    </source>
</evidence>
<dbReference type="InterPro" id="IPR036259">
    <property type="entry name" value="MFS_trans_sf"/>
</dbReference>
<keyword evidence="13" id="KW-1133">Transmembrane helix</keyword>
<keyword evidence="6 11" id="KW-0175">Coiled coil</keyword>
<dbReference type="GO" id="GO:0003690">
    <property type="term" value="F:double-stranded DNA binding"/>
    <property type="evidence" value="ECO:0000318"/>
    <property type="project" value="GO_Central"/>
</dbReference>
<dbReference type="GO" id="GO:0051301">
    <property type="term" value="P:cell division"/>
    <property type="evidence" value="ECO:0007669"/>
    <property type="project" value="UniProtKB-KW"/>
</dbReference>
<keyword evidence="7 10" id="KW-0472">Membrane</keyword>
<dbReference type="Pfam" id="PF00153">
    <property type="entry name" value="Mito_carr"/>
    <property type="match status" value="3"/>
</dbReference>
<evidence type="ECO:0000256" key="13">
    <source>
        <dbReference type="SAM" id="Phobius"/>
    </source>
</evidence>
<dbReference type="Pfam" id="PF06470">
    <property type="entry name" value="SMC_hinge"/>
    <property type="match status" value="1"/>
</dbReference>
<feature type="transmembrane region" description="Helical" evidence="13">
    <location>
        <begin position="911"/>
        <end position="929"/>
    </location>
</feature>
<evidence type="ECO:0000256" key="5">
    <source>
        <dbReference type="ARBA" id="ARBA00022776"/>
    </source>
</evidence>
<evidence type="ECO:0000256" key="3">
    <source>
        <dbReference type="ARBA" id="ARBA00022618"/>
    </source>
</evidence>
<dbReference type="Gene3D" id="1.50.40.10">
    <property type="entry name" value="Mitochondrial carrier domain"/>
    <property type="match status" value="1"/>
</dbReference>
<dbReference type="CDD" id="cd03272">
    <property type="entry name" value="ABC_SMC3_euk"/>
    <property type="match status" value="1"/>
</dbReference>
<keyword evidence="4 10" id="KW-0812">Transmembrane</keyword>
<dbReference type="SUPFAM" id="SSF103473">
    <property type="entry name" value="MFS general substrate transporter"/>
    <property type="match status" value="1"/>
</dbReference>
<evidence type="ECO:0000256" key="8">
    <source>
        <dbReference type="ARBA" id="ARBA00023242"/>
    </source>
</evidence>
<dbReference type="STRING" id="81824.A9UZV5"/>
<accession>A9UZV5</accession>
<feature type="coiled-coil region" evidence="11">
    <location>
        <begin position="1338"/>
        <end position="1481"/>
    </location>
</feature>
<dbReference type="InterPro" id="IPR023395">
    <property type="entry name" value="MCP_dom_sf"/>
</dbReference>
<reference evidence="15 16" key="1">
    <citation type="journal article" date="2008" name="Nature">
        <title>The genome of the choanoflagellate Monosiga brevicollis and the origin of metazoans.</title>
        <authorList>
            <consortium name="JGI Sequencing"/>
            <person name="King N."/>
            <person name="Westbrook M.J."/>
            <person name="Young S.L."/>
            <person name="Kuo A."/>
            <person name="Abedin M."/>
            <person name="Chapman J."/>
            <person name="Fairclough S."/>
            <person name="Hellsten U."/>
            <person name="Isogai Y."/>
            <person name="Letunic I."/>
            <person name="Marr M."/>
            <person name="Pincus D."/>
            <person name="Putnam N."/>
            <person name="Rokas A."/>
            <person name="Wright K.J."/>
            <person name="Zuzow R."/>
            <person name="Dirks W."/>
            <person name="Good M."/>
            <person name="Goodstein D."/>
            <person name="Lemons D."/>
            <person name="Li W."/>
            <person name="Lyons J.B."/>
            <person name="Morris A."/>
            <person name="Nichols S."/>
            <person name="Richter D.J."/>
            <person name="Salamov A."/>
            <person name="Bork P."/>
            <person name="Lim W.A."/>
            <person name="Manning G."/>
            <person name="Miller W.T."/>
            <person name="McGinnis W."/>
            <person name="Shapiro H."/>
            <person name="Tjian R."/>
            <person name="Grigoriev I.V."/>
            <person name="Rokhsar D."/>
        </authorList>
    </citation>
    <scope>NUCLEOTIDE SEQUENCE [LARGE SCALE GENOMIC DNA]</scope>
    <source>
        <strain evidence="16">MX1 / ATCC 50154</strain>
    </source>
</reference>
<dbReference type="InterPro" id="IPR003395">
    <property type="entry name" value="RecF/RecN/SMC_N"/>
</dbReference>
<feature type="repeat" description="Solcar" evidence="10">
    <location>
        <begin position="245"/>
        <end position="329"/>
    </location>
</feature>
<dbReference type="PROSITE" id="PS50920">
    <property type="entry name" value="SOLCAR"/>
    <property type="match status" value="3"/>
</dbReference>
<proteinExistence type="inferred from homology"/>
<feature type="region of interest" description="Disordered" evidence="12">
    <location>
        <begin position="421"/>
        <end position="456"/>
    </location>
</feature>
<dbReference type="PANTHER" id="PTHR43977">
    <property type="entry name" value="STRUCTURAL MAINTENANCE OF CHROMOSOMES PROTEIN 3"/>
    <property type="match status" value="1"/>
</dbReference>
<feature type="region of interest" description="Disordered" evidence="12">
    <location>
        <begin position="352"/>
        <end position="375"/>
    </location>
</feature>
<feature type="domain" description="SMC hinge" evidence="14">
    <location>
        <begin position="1611"/>
        <end position="1702"/>
    </location>
</feature>
<dbReference type="Pfam" id="PF02463">
    <property type="entry name" value="SMC_N"/>
    <property type="match status" value="1"/>
</dbReference>
<evidence type="ECO:0000256" key="6">
    <source>
        <dbReference type="ARBA" id="ARBA00023054"/>
    </source>
</evidence>
<feature type="transmembrane region" description="Helical" evidence="13">
    <location>
        <begin position="823"/>
        <end position="844"/>
    </location>
</feature>
<keyword evidence="5" id="KW-0498">Mitosis</keyword>
<dbReference type="RefSeq" id="XP_001746007.1">
    <property type="nucleotide sequence ID" value="XM_001745955.1"/>
</dbReference>
<dbReference type="GeneID" id="5891180"/>
<dbReference type="InterPro" id="IPR018108">
    <property type="entry name" value="MCP_transmembrane"/>
</dbReference>
<dbReference type="SUPFAM" id="SSF52540">
    <property type="entry name" value="P-loop containing nucleoside triphosphate hydrolases"/>
    <property type="match status" value="1"/>
</dbReference>
<keyword evidence="3" id="KW-0132">Cell division</keyword>
<protein>
    <recommendedName>
        <fullName evidence="14">SMC hinge domain-containing protein</fullName>
    </recommendedName>
</protein>
<feature type="repeat" description="Solcar" evidence="10">
    <location>
        <begin position="146"/>
        <end position="235"/>
    </location>
</feature>
<comment type="similarity">
    <text evidence="2">Belongs to the SMC family. SMC3 subfamily.</text>
</comment>
<evidence type="ECO:0000259" key="14">
    <source>
        <dbReference type="SMART" id="SM00968"/>
    </source>
</evidence>
<dbReference type="Gene3D" id="3.40.50.300">
    <property type="entry name" value="P-loop containing nucleotide triphosphate hydrolases"/>
    <property type="match status" value="1"/>
</dbReference>
<dbReference type="InterPro" id="IPR041741">
    <property type="entry name" value="SMC3_ABC_euk"/>
</dbReference>
<evidence type="ECO:0000256" key="2">
    <source>
        <dbReference type="ARBA" id="ARBA00005917"/>
    </source>
</evidence>
<dbReference type="GO" id="GO:0016020">
    <property type="term" value="C:membrane"/>
    <property type="evidence" value="ECO:0007669"/>
    <property type="project" value="UniProtKB-SubCell"/>
</dbReference>
<dbReference type="EMBL" id="CH991551">
    <property type="protein sequence ID" value="EDQ89431.1"/>
    <property type="molecule type" value="Genomic_DNA"/>
</dbReference>
<dbReference type="InterPro" id="IPR010935">
    <property type="entry name" value="SMC_hinge"/>
</dbReference>
<dbReference type="SUPFAM" id="SSF75553">
    <property type="entry name" value="Smc hinge domain"/>
    <property type="match status" value="1"/>
</dbReference>
<keyword evidence="16" id="KW-1185">Reference proteome</keyword>
<organism evidence="15 16">
    <name type="scientific">Monosiga brevicollis</name>
    <name type="common">Choanoflagellate</name>
    <dbReference type="NCBI Taxonomy" id="81824"/>
    <lineage>
        <taxon>Eukaryota</taxon>
        <taxon>Choanoflagellata</taxon>
        <taxon>Craspedida</taxon>
        <taxon>Salpingoecidae</taxon>
        <taxon>Monosiga</taxon>
    </lineage>
</organism>
<evidence type="ECO:0000313" key="15">
    <source>
        <dbReference type="EMBL" id="EDQ89431.1"/>
    </source>
</evidence>